<dbReference type="PANTHER" id="PTHR43280:SF2">
    <property type="entry name" value="HTH-TYPE TRANSCRIPTIONAL REGULATOR EXSA"/>
    <property type="match status" value="1"/>
</dbReference>
<dbReference type="EMBL" id="JAAIMP010000012">
    <property type="protein sequence ID" value="NSC77508.1"/>
    <property type="molecule type" value="Genomic_DNA"/>
</dbReference>
<gene>
    <name evidence="9" type="ORF">G4312_09490</name>
    <name evidence="8" type="ORF">LIZ56_03285</name>
</gene>
<protein>
    <submittedName>
        <fullName evidence="9">Helix-turn-helix domain-containing protein</fullName>
    </submittedName>
</protein>
<dbReference type="PANTHER" id="PTHR43280">
    <property type="entry name" value="ARAC-FAMILY TRANSCRIPTIONAL REGULATOR"/>
    <property type="match status" value="1"/>
</dbReference>
<dbReference type="InterPro" id="IPR017853">
    <property type="entry name" value="GH"/>
</dbReference>
<dbReference type="Pfam" id="PF07883">
    <property type="entry name" value="Cupin_2"/>
    <property type="match status" value="1"/>
</dbReference>
<dbReference type="GO" id="GO:0043565">
    <property type="term" value="F:sequence-specific DNA binding"/>
    <property type="evidence" value="ECO:0007669"/>
    <property type="project" value="InterPro"/>
</dbReference>
<organism evidence="9 10">
    <name type="scientific">Agathobacter rectalis</name>
    <dbReference type="NCBI Taxonomy" id="39491"/>
    <lineage>
        <taxon>Bacteria</taxon>
        <taxon>Bacillati</taxon>
        <taxon>Bacillota</taxon>
        <taxon>Clostridia</taxon>
        <taxon>Lachnospirales</taxon>
        <taxon>Lachnospiraceae</taxon>
        <taxon>Agathobacter</taxon>
    </lineage>
</organism>
<dbReference type="SUPFAM" id="SSF51011">
    <property type="entry name" value="Glycosyl hydrolase domain"/>
    <property type="match status" value="1"/>
</dbReference>
<comment type="similarity">
    <text evidence="1">Belongs to the glycosyl hydrolase 39 family.</text>
</comment>
<dbReference type="InterPro" id="IPR014710">
    <property type="entry name" value="RmlC-like_jellyroll"/>
</dbReference>
<keyword evidence="5" id="KW-0804">Transcription</keyword>
<name>A0AAP2VS66_9FIRM</name>
<dbReference type="InterPro" id="IPR049166">
    <property type="entry name" value="GH39_cat"/>
</dbReference>
<keyword evidence="3" id="KW-0805">Transcription regulation</keyword>
<dbReference type="SUPFAM" id="SSF46689">
    <property type="entry name" value="Homeodomain-like"/>
    <property type="match status" value="1"/>
</dbReference>
<dbReference type="AlphaFoldDB" id="A0AAP2VS66"/>
<dbReference type="InterPro" id="IPR013096">
    <property type="entry name" value="Cupin_2"/>
</dbReference>
<proteinExistence type="inferred from homology"/>
<comment type="caution">
    <text evidence="9">The sequence shown here is derived from an EMBL/GenBank/DDBJ whole genome shotgun (WGS) entry which is preliminary data.</text>
</comment>
<evidence type="ECO:0000256" key="3">
    <source>
        <dbReference type="ARBA" id="ARBA00023015"/>
    </source>
</evidence>
<accession>A0AAP2VS66</accession>
<evidence type="ECO:0000313" key="8">
    <source>
        <dbReference type="EMBL" id="MCB6937435.1"/>
    </source>
</evidence>
<dbReference type="PROSITE" id="PS01124">
    <property type="entry name" value="HTH_ARAC_FAMILY_2"/>
    <property type="match status" value="1"/>
</dbReference>
<evidence type="ECO:0000256" key="5">
    <source>
        <dbReference type="ARBA" id="ARBA00023163"/>
    </source>
</evidence>
<reference evidence="8" key="3">
    <citation type="submission" date="2021-10" db="EMBL/GenBank/DDBJ databases">
        <title>Collection of gut derived symbiotic bacterial strains cultured from healthy donors.</title>
        <authorList>
            <person name="Lin H."/>
            <person name="Littmann E."/>
            <person name="Kohout C."/>
            <person name="Pamer E.G."/>
        </authorList>
    </citation>
    <scope>NUCLEOTIDE SEQUENCE</scope>
    <source>
        <strain evidence="8">DFI.9.42</strain>
    </source>
</reference>
<dbReference type="Pfam" id="PF01229">
    <property type="entry name" value="Glyco_hydro_39"/>
    <property type="match status" value="1"/>
</dbReference>
<dbReference type="InterPro" id="IPR009057">
    <property type="entry name" value="Homeodomain-like_sf"/>
</dbReference>
<dbReference type="GO" id="GO:0003700">
    <property type="term" value="F:DNA-binding transcription factor activity"/>
    <property type="evidence" value="ECO:0007669"/>
    <property type="project" value="InterPro"/>
</dbReference>
<dbReference type="GO" id="GO:0016798">
    <property type="term" value="F:hydrolase activity, acting on glycosyl bonds"/>
    <property type="evidence" value="ECO:0007669"/>
    <property type="project" value="UniProtKB-KW"/>
</dbReference>
<sequence length="804" mass="94296">MENDRKLIQFHFITNAEVSTHYHQNPEVFYVLTGELKVQIDETTFLMKQGDIILINANKRHTMNGNEELLGARFEIDFHLLAEYMESMQLLFWCNSVADKNAAYADLREVFDHILSRYFEKDEKSALDLQALYFQAAHILTSNFLVKADDTRLNMDDSQDRQRVRRIQNYIQANYQSQISLNNLSDQLYLSNAYLSKYVKKHLGLTFMEYLNNVRLFHAVDELLYTKKNMTHIALDNGFPTSAAFTKAFRDIYGEAPSEYRRKMREQQEPENPEHGLSEEESGRIKKYLIFKEQHNEPVVKNQKVCTVDVQQTGKLLTDCHKAICVGDAYTVLQSNVQSQLRDLQKAADIKYARMWNIFSREECYNGKKGCNFRKIDQILDFLLENHMKPYLELGHKEVLLNYSAEKFLKENEEIENYEVQVYEYIFREFCTHLVNRYGIDEIETWYFEYYNFSNTGATESTGMTEEEGLYYQYFATIYRILKGISPAIKVGGAGFILGYGTLGCRSILPIWKKKNLMPDFLSVYSYQYVAIDDNDKRYGRKSIDIDYMRNQTEILREVIKETGFQVPELHISEWNFTISNRNVLNDSCNQGAYVLKNCIDMNGEVDLMAYWHALDSYSDYYDADNVLNGDSGMISRDGIRKPSFYAYVFMNRLLPNVIKKDENSIITTNGRDRYVIACHNFKKLSAQYVFSEEEKITVETIDNYMENDESLKLQFRLENVKDGDYLVKIHMVNKENGSAQDIWKRLQYSKNLARDEMQYLEKSAIPRMEMKNVHVEGGVLELENVLMAQEIRLLDIQYRYSLK</sequence>
<keyword evidence="4" id="KW-0238">DNA-binding</keyword>
<dbReference type="InterPro" id="IPR018060">
    <property type="entry name" value="HTH_AraC"/>
</dbReference>
<dbReference type="Proteomes" id="UP001193756">
    <property type="component" value="Unassembled WGS sequence"/>
</dbReference>
<evidence type="ECO:0000313" key="9">
    <source>
        <dbReference type="EMBL" id="NSC77508.1"/>
    </source>
</evidence>
<evidence type="ECO:0000313" key="10">
    <source>
        <dbReference type="Proteomes" id="UP001193756"/>
    </source>
</evidence>
<dbReference type="SUPFAM" id="SSF51445">
    <property type="entry name" value="(Trans)glycosidases"/>
    <property type="match status" value="1"/>
</dbReference>
<dbReference type="Proteomes" id="UP001197684">
    <property type="component" value="Unassembled WGS sequence"/>
</dbReference>
<feature type="domain" description="HTH araC/xylS-type" evidence="7">
    <location>
        <begin position="165"/>
        <end position="263"/>
    </location>
</feature>
<dbReference type="Gene3D" id="1.10.10.60">
    <property type="entry name" value="Homeodomain-like"/>
    <property type="match status" value="2"/>
</dbReference>
<dbReference type="Pfam" id="PF12833">
    <property type="entry name" value="HTH_18"/>
    <property type="match status" value="1"/>
</dbReference>
<evidence type="ECO:0000256" key="4">
    <source>
        <dbReference type="ARBA" id="ARBA00023125"/>
    </source>
</evidence>
<dbReference type="Gene3D" id="2.60.120.10">
    <property type="entry name" value="Jelly Rolls"/>
    <property type="match status" value="1"/>
</dbReference>
<dbReference type="RefSeq" id="WP_173844322.1">
    <property type="nucleotide sequence ID" value="NZ_CP100127.1"/>
</dbReference>
<dbReference type="Gene3D" id="3.20.20.80">
    <property type="entry name" value="Glycosidases"/>
    <property type="match status" value="1"/>
</dbReference>
<evidence type="ECO:0000256" key="2">
    <source>
        <dbReference type="ARBA" id="ARBA00022801"/>
    </source>
</evidence>
<dbReference type="EMBL" id="JAJCJK010000003">
    <property type="protein sequence ID" value="MCB6937435.1"/>
    <property type="molecule type" value="Genomic_DNA"/>
</dbReference>
<reference evidence="9" key="2">
    <citation type="submission" date="2020-02" db="EMBL/GenBank/DDBJ databases">
        <authorList>
            <person name="Littmann E."/>
            <person name="Sorbara M."/>
        </authorList>
    </citation>
    <scope>NUCLEOTIDE SEQUENCE</scope>
    <source>
        <strain evidence="9">MSK.16.45</strain>
    </source>
</reference>
<evidence type="ECO:0000256" key="1">
    <source>
        <dbReference type="ARBA" id="ARBA00008875"/>
    </source>
</evidence>
<keyword evidence="6" id="KW-0326">Glycosidase</keyword>
<evidence type="ECO:0000256" key="6">
    <source>
        <dbReference type="ARBA" id="ARBA00023295"/>
    </source>
</evidence>
<keyword evidence="2" id="KW-0378">Hydrolase</keyword>
<dbReference type="InterPro" id="IPR011051">
    <property type="entry name" value="RmlC_Cupin_sf"/>
</dbReference>
<dbReference type="Gene3D" id="2.60.40.1500">
    <property type="entry name" value="Glycosyl hydrolase domain, family 39"/>
    <property type="match status" value="1"/>
</dbReference>
<evidence type="ECO:0000259" key="7">
    <source>
        <dbReference type="PROSITE" id="PS01124"/>
    </source>
</evidence>
<dbReference type="SMART" id="SM00342">
    <property type="entry name" value="HTH_ARAC"/>
    <property type="match status" value="1"/>
</dbReference>
<reference evidence="9" key="1">
    <citation type="journal article" date="2020" name="Cell Host Microbe">
        <title>Functional and Genomic Variation between Human-Derived Isolates of Lachnospiraceae Reveals Inter- and Intra-Species Diversity.</title>
        <authorList>
            <person name="Sorbara M.T."/>
            <person name="Littmann E.R."/>
            <person name="Fontana E."/>
            <person name="Moody T.U."/>
            <person name="Kohout C.E."/>
            <person name="Gjonbalaj M."/>
            <person name="Eaton V."/>
            <person name="Seok R."/>
            <person name="Leiner I.M."/>
            <person name="Pamer E.G."/>
        </authorList>
    </citation>
    <scope>NUCLEOTIDE SEQUENCE</scope>
    <source>
        <strain evidence="9">MSK.16.45</strain>
    </source>
</reference>
<dbReference type="SUPFAM" id="SSF51182">
    <property type="entry name" value="RmlC-like cupins"/>
    <property type="match status" value="1"/>
</dbReference>